<dbReference type="AlphaFoldDB" id="A0A1I6V2V3"/>
<dbReference type="RefSeq" id="WP_092907746.1">
    <property type="nucleotide sequence ID" value="NZ_FOZS01000010.1"/>
</dbReference>
<dbReference type="InterPro" id="IPR013216">
    <property type="entry name" value="Methyltransf_11"/>
</dbReference>
<dbReference type="Proteomes" id="UP000199199">
    <property type="component" value="Unassembled WGS sequence"/>
</dbReference>
<feature type="domain" description="Methyltransferase type 11" evidence="1">
    <location>
        <begin position="43"/>
        <end position="134"/>
    </location>
</feature>
<dbReference type="EMBL" id="FOZS01000010">
    <property type="protein sequence ID" value="SFT08008.1"/>
    <property type="molecule type" value="Genomic_DNA"/>
</dbReference>
<keyword evidence="2" id="KW-0489">Methyltransferase</keyword>
<dbReference type="Gene3D" id="3.40.50.150">
    <property type="entry name" value="Vaccinia Virus protein VP39"/>
    <property type="match status" value="1"/>
</dbReference>
<sequence length="186" mass="20396">MGYHTFDAERADKLEVAGRRYRFVSAEELLWALSLSPEDTVADLGSGTGFFTDDVAPYAGEVYAVDVQEEMHEYYRGKGVPENVDLVTSDVSDLPFDDGGVDTAFSTMTYHEFASDAALAEIRRVLAADGRLVVVDWAATGTGENGPPVDERYSADEATDTLREVGFDIEHEAVRPETFLLIATLE</sequence>
<organism evidence="2 3">
    <name type="scientific">Halostagnicola kamekurae</name>
    <dbReference type="NCBI Taxonomy" id="619731"/>
    <lineage>
        <taxon>Archaea</taxon>
        <taxon>Methanobacteriati</taxon>
        <taxon>Methanobacteriota</taxon>
        <taxon>Stenosarchaea group</taxon>
        <taxon>Halobacteria</taxon>
        <taxon>Halobacteriales</taxon>
        <taxon>Natrialbaceae</taxon>
        <taxon>Halostagnicola</taxon>
    </lineage>
</organism>
<dbReference type="Pfam" id="PF08241">
    <property type="entry name" value="Methyltransf_11"/>
    <property type="match status" value="1"/>
</dbReference>
<dbReference type="PANTHER" id="PTHR43591:SF110">
    <property type="entry name" value="RHODANESE DOMAIN-CONTAINING PROTEIN"/>
    <property type="match status" value="1"/>
</dbReference>
<dbReference type="PANTHER" id="PTHR43591">
    <property type="entry name" value="METHYLTRANSFERASE"/>
    <property type="match status" value="1"/>
</dbReference>
<keyword evidence="3" id="KW-1185">Reference proteome</keyword>
<evidence type="ECO:0000259" key="1">
    <source>
        <dbReference type="Pfam" id="PF08241"/>
    </source>
</evidence>
<evidence type="ECO:0000313" key="2">
    <source>
        <dbReference type="EMBL" id="SFT08008.1"/>
    </source>
</evidence>
<keyword evidence="2" id="KW-0808">Transferase</keyword>
<reference evidence="3" key="1">
    <citation type="submission" date="2016-10" db="EMBL/GenBank/DDBJ databases">
        <authorList>
            <person name="Varghese N."/>
            <person name="Submissions S."/>
        </authorList>
    </citation>
    <scope>NUCLEOTIDE SEQUENCE [LARGE SCALE GENOMIC DNA]</scope>
    <source>
        <strain evidence="3">DSM 22427</strain>
    </source>
</reference>
<dbReference type="GO" id="GO:0032259">
    <property type="term" value="P:methylation"/>
    <property type="evidence" value="ECO:0007669"/>
    <property type="project" value="UniProtKB-KW"/>
</dbReference>
<proteinExistence type="predicted"/>
<dbReference type="InterPro" id="IPR029063">
    <property type="entry name" value="SAM-dependent_MTases_sf"/>
</dbReference>
<evidence type="ECO:0000313" key="3">
    <source>
        <dbReference type="Proteomes" id="UP000199199"/>
    </source>
</evidence>
<accession>A0A1I6V2V3</accession>
<gene>
    <name evidence="2" type="ORF">SAMN04488556_0012</name>
</gene>
<protein>
    <submittedName>
        <fullName evidence="2">Methyltransferase domain-containing protein</fullName>
    </submittedName>
</protein>
<dbReference type="CDD" id="cd02440">
    <property type="entry name" value="AdoMet_MTases"/>
    <property type="match status" value="1"/>
</dbReference>
<name>A0A1I6V2V3_9EURY</name>
<dbReference type="OrthoDB" id="302307at2157"/>
<dbReference type="GO" id="GO:0008757">
    <property type="term" value="F:S-adenosylmethionine-dependent methyltransferase activity"/>
    <property type="evidence" value="ECO:0007669"/>
    <property type="project" value="InterPro"/>
</dbReference>
<dbReference type="SUPFAM" id="SSF53335">
    <property type="entry name" value="S-adenosyl-L-methionine-dependent methyltransferases"/>
    <property type="match status" value="1"/>
</dbReference>